<feature type="transmembrane region" description="Helical" evidence="1">
    <location>
        <begin position="6"/>
        <end position="25"/>
    </location>
</feature>
<dbReference type="Proteomes" id="UP000231179">
    <property type="component" value="Chromosome"/>
</dbReference>
<sequence>MQELILLIFSSVYIPAIFFIFKKLFQRVKFFKVNELLDREWLRDNSYRLDDLIFSFNEEIDSFKEDYYVMSKFQSLKNRYLAIFEFFFYCKECESKVGLSTFSDFICSRKNIAFNFIFKNDKWIINFYDNRKNEELHYFLLHKTHFLETIESSKKIKYGHDIERVFYNWGVSLFSFIYKAYIFVMLVVVAVVFFVAYYLIYNFNQILSFIKNNQSLPFFPISFIIIFIIPLLVFTLIMITGIHIYFTEKEGINIFWWERKASLKSGSPSIIGEILLSIFFLIITIIWLLCSNHRIEKIRYHLLKNKCYSLCYKLKFNPESKKFWKWVYNLEKHNYKYISFKNNLEVKMQKF</sequence>
<feature type="transmembrane region" description="Helical" evidence="1">
    <location>
        <begin position="221"/>
        <end position="246"/>
    </location>
</feature>
<reference evidence="2 3" key="1">
    <citation type="submission" date="2017-11" db="EMBL/GenBank/DDBJ databases">
        <title>Complete genome sequence of Spiroplasma clarkii CN-5 (DSM 19994).</title>
        <authorList>
            <person name="Tsai Y.-M."/>
            <person name="Chang A."/>
            <person name="Lo W.-S."/>
            <person name="Kuo C.-H."/>
        </authorList>
    </citation>
    <scope>NUCLEOTIDE SEQUENCE [LARGE SCALE GENOMIC DNA]</scope>
    <source>
        <strain evidence="2 3">CN-5</strain>
    </source>
</reference>
<keyword evidence="1" id="KW-0812">Transmembrane</keyword>
<evidence type="ECO:0000313" key="3">
    <source>
        <dbReference type="Proteomes" id="UP000231179"/>
    </source>
</evidence>
<feature type="transmembrane region" description="Helical" evidence="1">
    <location>
        <begin position="267"/>
        <end position="289"/>
    </location>
</feature>
<evidence type="ECO:0000313" key="2">
    <source>
        <dbReference type="EMBL" id="ATX71191.1"/>
    </source>
</evidence>
<keyword evidence="1" id="KW-1133">Transmembrane helix</keyword>
<protein>
    <recommendedName>
        <fullName evidence="4">Transmembrane protein</fullName>
    </recommendedName>
</protein>
<keyword evidence="3" id="KW-1185">Reference proteome</keyword>
<dbReference type="AlphaFoldDB" id="A0A2K8KLG7"/>
<gene>
    <name evidence="2" type="ORF">SCLAR_v1c08830</name>
</gene>
<name>A0A2K8KLG7_9MOLU</name>
<evidence type="ECO:0008006" key="4">
    <source>
        <dbReference type="Google" id="ProtNLM"/>
    </source>
</evidence>
<keyword evidence="1" id="KW-0472">Membrane</keyword>
<dbReference type="EMBL" id="CP024870">
    <property type="protein sequence ID" value="ATX71191.1"/>
    <property type="molecule type" value="Genomic_DNA"/>
</dbReference>
<evidence type="ECO:0000256" key="1">
    <source>
        <dbReference type="SAM" id="Phobius"/>
    </source>
</evidence>
<feature type="transmembrane region" description="Helical" evidence="1">
    <location>
        <begin position="180"/>
        <end position="201"/>
    </location>
</feature>
<dbReference type="RefSeq" id="WP_100254731.1">
    <property type="nucleotide sequence ID" value="NZ_CP024870.1"/>
</dbReference>
<accession>A0A2K8KLG7</accession>
<proteinExistence type="predicted"/>
<organism evidence="2 3">
    <name type="scientific">Spiroplasma clarkii</name>
    <dbReference type="NCBI Taxonomy" id="2139"/>
    <lineage>
        <taxon>Bacteria</taxon>
        <taxon>Bacillati</taxon>
        <taxon>Mycoplasmatota</taxon>
        <taxon>Mollicutes</taxon>
        <taxon>Entomoplasmatales</taxon>
        <taxon>Spiroplasmataceae</taxon>
        <taxon>Spiroplasma</taxon>
    </lineage>
</organism>